<organism evidence="2 3">
    <name type="scientific">Streblomastix strix</name>
    <dbReference type="NCBI Taxonomy" id="222440"/>
    <lineage>
        <taxon>Eukaryota</taxon>
        <taxon>Metamonada</taxon>
        <taxon>Preaxostyla</taxon>
        <taxon>Oxymonadida</taxon>
        <taxon>Streblomastigidae</taxon>
        <taxon>Streblomastix</taxon>
    </lineage>
</organism>
<dbReference type="EMBL" id="SNRW01043294">
    <property type="protein sequence ID" value="KAA6328552.1"/>
    <property type="molecule type" value="Genomic_DNA"/>
</dbReference>
<comment type="caution">
    <text evidence="2">The sequence shown here is derived from an EMBL/GenBank/DDBJ whole genome shotgun (WGS) entry which is preliminary data.</text>
</comment>
<accession>A0A5J4R484</accession>
<name>A0A5J4R484_9EUKA</name>
<evidence type="ECO:0000313" key="2">
    <source>
        <dbReference type="EMBL" id="KAA6328552.1"/>
    </source>
</evidence>
<feature type="compositionally biased region" description="Basic and acidic residues" evidence="1">
    <location>
        <begin position="1"/>
        <end position="16"/>
    </location>
</feature>
<sequence>MEEVKTTRRKDIEKHRGITLIQ</sequence>
<feature type="region of interest" description="Disordered" evidence="1">
    <location>
        <begin position="1"/>
        <end position="22"/>
    </location>
</feature>
<gene>
    <name evidence="2" type="ORF">EZS28_053703</name>
</gene>
<evidence type="ECO:0000313" key="3">
    <source>
        <dbReference type="Proteomes" id="UP000324800"/>
    </source>
</evidence>
<proteinExistence type="predicted"/>
<reference evidence="2 3" key="1">
    <citation type="submission" date="2019-03" db="EMBL/GenBank/DDBJ databases">
        <title>Single cell metagenomics reveals metabolic interactions within the superorganism composed of flagellate Streblomastix strix and complex community of Bacteroidetes bacteria on its surface.</title>
        <authorList>
            <person name="Treitli S.C."/>
            <person name="Kolisko M."/>
            <person name="Husnik F."/>
            <person name="Keeling P."/>
            <person name="Hampl V."/>
        </authorList>
    </citation>
    <scope>NUCLEOTIDE SEQUENCE [LARGE SCALE GENOMIC DNA]</scope>
    <source>
        <strain evidence="2">ST1C</strain>
    </source>
</reference>
<protein>
    <submittedName>
        <fullName evidence="2">Uncharacterized protein</fullName>
    </submittedName>
</protein>
<dbReference type="Proteomes" id="UP000324800">
    <property type="component" value="Unassembled WGS sequence"/>
</dbReference>
<dbReference type="AlphaFoldDB" id="A0A5J4R484"/>
<feature type="non-terminal residue" evidence="2">
    <location>
        <position position="22"/>
    </location>
</feature>
<evidence type="ECO:0000256" key="1">
    <source>
        <dbReference type="SAM" id="MobiDB-lite"/>
    </source>
</evidence>